<dbReference type="GO" id="GO:0003723">
    <property type="term" value="F:RNA binding"/>
    <property type="evidence" value="ECO:0007669"/>
    <property type="project" value="TreeGrafter"/>
</dbReference>
<organism evidence="4 5">
    <name type="scientific">Bursaphelenchus okinawaensis</name>
    <dbReference type="NCBI Taxonomy" id="465554"/>
    <lineage>
        <taxon>Eukaryota</taxon>
        <taxon>Metazoa</taxon>
        <taxon>Ecdysozoa</taxon>
        <taxon>Nematoda</taxon>
        <taxon>Chromadorea</taxon>
        <taxon>Rhabditida</taxon>
        <taxon>Tylenchina</taxon>
        <taxon>Tylenchomorpha</taxon>
        <taxon>Aphelenchoidea</taxon>
        <taxon>Aphelenchoididae</taxon>
        <taxon>Bursaphelenchus</taxon>
    </lineage>
</organism>
<dbReference type="Pfam" id="PF07713">
    <property type="entry name" value="DUF1604"/>
    <property type="match status" value="1"/>
</dbReference>
<dbReference type="GO" id="GO:0005634">
    <property type="term" value="C:nucleus"/>
    <property type="evidence" value="ECO:0007669"/>
    <property type="project" value="TreeGrafter"/>
</dbReference>
<dbReference type="EMBL" id="CAJFDH010000002">
    <property type="protein sequence ID" value="CAD5213196.1"/>
    <property type="molecule type" value="Genomic_DNA"/>
</dbReference>
<accession>A0A811KAE7</accession>
<feature type="region of interest" description="Disordered" evidence="2">
    <location>
        <begin position="590"/>
        <end position="621"/>
    </location>
</feature>
<evidence type="ECO:0000259" key="3">
    <source>
        <dbReference type="PROSITE" id="PS50174"/>
    </source>
</evidence>
<dbReference type="OrthoDB" id="20507at2759"/>
<feature type="compositionally biased region" description="Basic and acidic residues" evidence="2">
    <location>
        <begin position="593"/>
        <end position="619"/>
    </location>
</feature>
<feature type="region of interest" description="Disordered" evidence="2">
    <location>
        <begin position="1"/>
        <end position="30"/>
    </location>
</feature>
<dbReference type="Proteomes" id="UP000783686">
    <property type="component" value="Unassembled WGS sequence"/>
</dbReference>
<protein>
    <recommendedName>
        <fullName evidence="3">G-patch domain-containing protein</fullName>
    </recommendedName>
</protein>
<feature type="region of interest" description="Disordered" evidence="2">
    <location>
        <begin position="670"/>
        <end position="706"/>
    </location>
</feature>
<dbReference type="InterPro" id="IPR000467">
    <property type="entry name" value="G_patch_dom"/>
</dbReference>
<dbReference type="PANTHER" id="PTHR13384:SF19">
    <property type="entry name" value="G PATCH DOMAIN-CONTAINING PROTEIN 1"/>
    <property type="match status" value="1"/>
</dbReference>
<name>A0A811KAE7_9BILA</name>
<dbReference type="Proteomes" id="UP000614601">
    <property type="component" value="Unassembled WGS sequence"/>
</dbReference>
<gene>
    <name evidence="4" type="ORF">BOKJ2_LOCUS4997</name>
</gene>
<dbReference type="GO" id="GO:0006397">
    <property type="term" value="P:mRNA processing"/>
    <property type="evidence" value="ECO:0007669"/>
    <property type="project" value="InterPro"/>
</dbReference>
<dbReference type="EMBL" id="CAJFCW020000002">
    <property type="protein sequence ID" value="CAG9099573.1"/>
    <property type="molecule type" value="Genomic_DNA"/>
</dbReference>
<reference evidence="4" key="1">
    <citation type="submission" date="2020-09" db="EMBL/GenBank/DDBJ databases">
        <authorList>
            <person name="Kikuchi T."/>
        </authorList>
    </citation>
    <scope>NUCLEOTIDE SEQUENCE</scope>
    <source>
        <strain evidence="4">SH1</strain>
    </source>
</reference>
<dbReference type="AlphaFoldDB" id="A0A811KAE7"/>
<dbReference type="Pfam" id="PF01585">
    <property type="entry name" value="G-patch"/>
    <property type="match status" value="1"/>
</dbReference>
<proteinExistence type="inferred from homology"/>
<feature type="compositionally biased region" description="Polar residues" evidence="2">
    <location>
        <begin position="692"/>
        <end position="701"/>
    </location>
</feature>
<feature type="compositionally biased region" description="Basic and acidic residues" evidence="2">
    <location>
        <begin position="670"/>
        <end position="690"/>
    </location>
</feature>
<feature type="compositionally biased region" description="Basic residues" evidence="2">
    <location>
        <begin position="800"/>
        <end position="819"/>
    </location>
</feature>
<comment type="similarity">
    <text evidence="1">Belongs to the GPATCH1 family.</text>
</comment>
<comment type="caution">
    <text evidence="4">The sequence shown here is derived from an EMBL/GenBank/DDBJ whole genome shotgun (WGS) entry which is preliminary data.</text>
</comment>
<evidence type="ECO:0000256" key="2">
    <source>
        <dbReference type="SAM" id="MobiDB-lite"/>
    </source>
</evidence>
<dbReference type="InterPro" id="IPR011666">
    <property type="entry name" value="DUF1604"/>
</dbReference>
<feature type="domain" description="G-patch" evidence="3">
    <location>
        <begin position="149"/>
        <end position="169"/>
    </location>
</feature>
<evidence type="ECO:0000256" key="1">
    <source>
        <dbReference type="ARBA" id="ARBA00008600"/>
    </source>
</evidence>
<sequence length="819" mass="93915">MSLAKYGTAHENLEDEKHTAVSRKPTAVQDEVVTDEKGRRRFHGAFTGGFSAGYFNTVGSKHGWVPQTFTSSRTERSEQQKQSIYDYMDEEDTGEFGFAHQKIRTKSNFMSQLSEQGQSSLAWERAGPSTSGNLNDIEMKLVSTFQGVNDSIGVKILKSMGWRPGKGIGPRMKRRQLERLKVNDAHQQGIKMRYDEKDVEAMEEIAPEAEYAPDDIPKLLTQANKGEHGIGYIPLEQSNVLNENFLMKVDAYKEKRKSKGNRGQAFGVGAFEEDDDDIYTSEDISKYDFAIGGEESEVKEVKRYDTAFVPSKVVERQKVYSSLEPSKHFDQKHRPSPIILKDTVSEITTAFQNLNPLQKAVFLGDRSGSVLELLSSSDREKLKLLTKKSEIETKFKKPEKEKRVELVPFEEEPMKAHRFKKFVHYLKSGHVMPTPNEMTVLEWEEEQKEFENHLTPELRSLLPSVRDRQQPLAKLETAQPIADMLKNRFQSENSTKIKEEPTSLMDNKKLAVQQKQFGPLTRQKYTWHPSKYLVKYFNVEDPYPDSREEGCPDIIKKSLTKRDYSLDMLGLPSTEKEVIEKINSDVAGKRRSRWDGEKGMEESKPMDKTFEPKLPETEKPTFLPPLSLLQAVFEQVFDDDDSDQEVHIIENDDVRGANENNTLEKDPIFKQRESRFKNEPSLRNSIDRKQNLAGTQRNSVAAQHKTKHDVVLLDDPMSSSMSKPVHTSLINPETSERYITVLDLVESDDEYGPKIPNSFAAQKTISSSSTADIVELRSSDGIQLKKKRRRKDSLAEETKNRKKHKKEKRKKEKKHKRHD</sequence>
<evidence type="ECO:0000313" key="5">
    <source>
        <dbReference type="Proteomes" id="UP000614601"/>
    </source>
</evidence>
<keyword evidence="5" id="KW-1185">Reference proteome</keyword>
<dbReference type="PROSITE" id="PS50174">
    <property type="entry name" value="G_PATCH"/>
    <property type="match status" value="1"/>
</dbReference>
<dbReference type="PANTHER" id="PTHR13384">
    <property type="entry name" value="G PATCH DOMAIN-CONTAINING PROTEIN 1"/>
    <property type="match status" value="1"/>
</dbReference>
<evidence type="ECO:0000313" key="4">
    <source>
        <dbReference type="EMBL" id="CAD5213196.1"/>
    </source>
</evidence>
<feature type="region of interest" description="Disordered" evidence="2">
    <location>
        <begin position="777"/>
        <end position="819"/>
    </location>
</feature>